<dbReference type="EMBL" id="JBHSGN010000201">
    <property type="protein sequence ID" value="MFC4677169.1"/>
    <property type="molecule type" value="Genomic_DNA"/>
</dbReference>
<evidence type="ECO:0000313" key="2">
    <source>
        <dbReference type="Proteomes" id="UP001596023"/>
    </source>
</evidence>
<dbReference type="RefSeq" id="WP_380002089.1">
    <property type="nucleotide sequence ID" value="NZ_JBHSGN010000201.1"/>
</dbReference>
<sequence length="197" mass="22591">MSKKNKVPRFKDIAQKLERARPVIAGVEGVNHFKHSFVNNGFTDTSLTPWPNKVSPLGGKRILQGRTNSMNLMQSIRVMERSLDHCVVGTDIPYAGFHNEGAIIRVSMKMKKWWWYQYYLLAPRVMKNKNGTISKGRNNARANAKAQFCKTMALKKVGSVIRIPKRQFIGVSETLNNKMVWVYYDYLNELIAKANIK</sequence>
<keyword evidence="2" id="KW-1185">Reference proteome</keyword>
<proteinExistence type="predicted"/>
<gene>
    <name evidence="1" type="ORF">ACFO6W_26170</name>
</gene>
<comment type="caution">
    <text evidence="1">The sequence shown here is derived from an EMBL/GenBank/DDBJ whole genome shotgun (WGS) entry which is preliminary data.</text>
</comment>
<organism evidence="1 2">
    <name type="scientific">Dysgonomonas termitidis</name>
    <dbReference type="NCBI Taxonomy" id="1516126"/>
    <lineage>
        <taxon>Bacteria</taxon>
        <taxon>Pseudomonadati</taxon>
        <taxon>Bacteroidota</taxon>
        <taxon>Bacteroidia</taxon>
        <taxon>Bacteroidales</taxon>
        <taxon>Dysgonomonadaceae</taxon>
        <taxon>Dysgonomonas</taxon>
    </lineage>
</organism>
<accession>A0ABV9L3T0</accession>
<protein>
    <submittedName>
        <fullName evidence="1">Uncharacterized protein</fullName>
    </submittedName>
</protein>
<evidence type="ECO:0000313" key="1">
    <source>
        <dbReference type="EMBL" id="MFC4677169.1"/>
    </source>
</evidence>
<name>A0ABV9L3T0_9BACT</name>
<dbReference type="Proteomes" id="UP001596023">
    <property type="component" value="Unassembled WGS sequence"/>
</dbReference>
<reference evidence="2" key="1">
    <citation type="journal article" date="2019" name="Int. J. Syst. Evol. Microbiol.">
        <title>The Global Catalogue of Microorganisms (GCM) 10K type strain sequencing project: providing services to taxonomists for standard genome sequencing and annotation.</title>
        <authorList>
            <consortium name="The Broad Institute Genomics Platform"/>
            <consortium name="The Broad Institute Genome Sequencing Center for Infectious Disease"/>
            <person name="Wu L."/>
            <person name="Ma J."/>
        </authorList>
    </citation>
    <scope>NUCLEOTIDE SEQUENCE [LARGE SCALE GENOMIC DNA]</scope>
    <source>
        <strain evidence="2">CCUG 66188</strain>
    </source>
</reference>